<dbReference type="InterPro" id="IPR014729">
    <property type="entry name" value="Rossmann-like_a/b/a_fold"/>
</dbReference>
<dbReference type="GO" id="GO:0006529">
    <property type="term" value="P:asparagine biosynthetic process"/>
    <property type="evidence" value="ECO:0007669"/>
    <property type="project" value="UniProtKB-KW"/>
</dbReference>
<dbReference type="InterPro" id="IPR001962">
    <property type="entry name" value="Asn_synthase"/>
</dbReference>
<dbReference type="InterPro" id="IPR033738">
    <property type="entry name" value="AsnB_N"/>
</dbReference>
<dbReference type="GO" id="GO:0005524">
    <property type="term" value="F:ATP binding"/>
    <property type="evidence" value="ECO:0007669"/>
    <property type="project" value="UniProtKB-KW"/>
</dbReference>
<keyword evidence="13" id="KW-1185">Reference proteome</keyword>
<sequence length="655" mass="73651">MCGIAGLFDYRNVRSGPSRVDSAIGRQMVDSLMHRGPDDGGLVTFDTVMLGHRRLSILDLSDDGHQPMKDEASGAWIVFNGEIYNYRELRNELTELGHRFRSTTDTEVILLGYRQWGREALIERLSGMYAFAIWDAVEHALWLTRDPVGIKPLFYQEDQGCFRFGSEIKAILADQRVERRVDWKAISQFLTFGYTPAPATGFEGVRSLMPGCGLIVDRNGLHHHRHSVLTYPDQPIEMSMEEAVGELDDAINHSVRRQMIADVPVGAFLSGGLDSSAVVRSMVGESSSVSTFTIGFAERSFDESSFARMVADTYATKHHRELATEEMSSLLGCVVSHAEEPLADNSSLPFFMLCQSTRPHVKVALSGDGADELLAGYSTYHATELAHYFRLIPRMIRRGVLAPLAKLIPATGNKYSASMLAERFLSGADLAFPMDHCSWRRMIFPDLASRLFRGALQNNDFDPLENYASAVKSGPDWLSPNEQVLHGDLSFHLPNDMLVKVDRMSMANSLEVRVPLLDDEVIRACLRIPYDHKRKAGNGKLVLKKLLARDLPREITERKKSGFVVPVERWLSGPWRDLLEKHLCGRFMSETQVLDRSVVQQMIEEHQQGKSDHGYALFTLLSLAMWWEIWIDQSEPPQLVCPIAKPTRMQHVAGS</sequence>
<dbReference type="Pfam" id="PF13537">
    <property type="entry name" value="GATase_7"/>
    <property type="match status" value="1"/>
</dbReference>
<protein>
    <recommendedName>
        <fullName evidence="3">asparagine synthase (glutamine-hydrolyzing)</fullName>
        <ecNumber evidence="3">6.3.5.4</ecNumber>
    </recommendedName>
</protein>
<dbReference type="SUPFAM" id="SSF56235">
    <property type="entry name" value="N-terminal nucleophile aminohydrolases (Ntn hydrolases)"/>
    <property type="match status" value="1"/>
</dbReference>
<comment type="catalytic activity">
    <reaction evidence="7">
        <text>L-aspartate + L-glutamine + ATP + H2O = L-asparagine + L-glutamate + AMP + diphosphate + H(+)</text>
        <dbReference type="Rhea" id="RHEA:12228"/>
        <dbReference type="ChEBI" id="CHEBI:15377"/>
        <dbReference type="ChEBI" id="CHEBI:15378"/>
        <dbReference type="ChEBI" id="CHEBI:29985"/>
        <dbReference type="ChEBI" id="CHEBI:29991"/>
        <dbReference type="ChEBI" id="CHEBI:30616"/>
        <dbReference type="ChEBI" id="CHEBI:33019"/>
        <dbReference type="ChEBI" id="CHEBI:58048"/>
        <dbReference type="ChEBI" id="CHEBI:58359"/>
        <dbReference type="ChEBI" id="CHEBI:456215"/>
        <dbReference type="EC" id="6.3.5.4"/>
    </reaction>
</comment>
<dbReference type="PIRSF" id="PIRSF001589">
    <property type="entry name" value="Asn_synthetase_glu-h"/>
    <property type="match status" value="1"/>
</dbReference>
<dbReference type="EC" id="6.3.5.4" evidence="3"/>
<dbReference type="InterPro" id="IPR017932">
    <property type="entry name" value="GATase_2_dom"/>
</dbReference>
<evidence type="ECO:0000256" key="1">
    <source>
        <dbReference type="ARBA" id="ARBA00005187"/>
    </source>
</evidence>
<dbReference type="GO" id="GO:0005829">
    <property type="term" value="C:cytosol"/>
    <property type="evidence" value="ECO:0007669"/>
    <property type="project" value="TreeGrafter"/>
</dbReference>
<feature type="active site" description="For GATase activity" evidence="8">
    <location>
        <position position="2"/>
    </location>
</feature>
<dbReference type="InterPro" id="IPR006426">
    <property type="entry name" value="Asn_synth_AEB"/>
</dbReference>
<dbReference type="Gene3D" id="3.40.50.620">
    <property type="entry name" value="HUPs"/>
    <property type="match status" value="2"/>
</dbReference>
<comment type="similarity">
    <text evidence="2">Belongs to the asparagine synthetase family.</text>
</comment>
<keyword evidence="8" id="KW-0028">Amino-acid biosynthesis</keyword>
<evidence type="ECO:0000256" key="10">
    <source>
        <dbReference type="PIRSR" id="PIRSR001589-3"/>
    </source>
</evidence>
<dbReference type="PROSITE" id="PS51278">
    <property type="entry name" value="GATASE_TYPE_2"/>
    <property type="match status" value="1"/>
</dbReference>
<accession>A0A5C5WFU1</accession>
<keyword evidence="4 9" id="KW-0547">Nucleotide-binding</keyword>
<dbReference type="AlphaFoldDB" id="A0A5C5WFU1"/>
<evidence type="ECO:0000256" key="4">
    <source>
        <dbReference type="ARBA" id="ARBA00022741"/>
    </source>
</evidence>
<evidence type="ECO:0000313" key="13">
    <source>
        <dbReference type="Proteomes" id="UP000316598"/>
    </source>
</evidence>
<organism evidence="12 13">
    <name type="scientific">Rubripirellula amarantea</name>
    <dbReference type="NCBI Taxonomy" id="2527999"/>
    <lineage>
        <taxon>Bacteria</taxon>
        <taxon>Pseudomonadati</taxon>
        <taxon>Planctomycetota</taxon>
        <taxon>Planctomycetia</taxon>
        <taxon>Pirellulales</taxon>
        <taxon>Pirellulaceae</taxon>
        <taxon>Rubripirellula</taxon>
    </lineage>
</organism>
<evidence type="ECO:0000256" key="5">
    <source>
        <dbReference type="ARBA" id="ARBA00022840"/>
    </source>
</evidence>
<keyword evidence="5 9" id="KW-0067">ATP-binding</keyword>
<keyword evidence="6 8" id="KW-0315">Glutamine amidotransferase</keyword>
<dbReference type="Pfam" id="PF00733">
    <property type="entry name" value="Asn_synthase"/>
    <property type="match status" value="1"/>
</dbReference>
<dbReference type="OrthoDB" id="9763290at2"/>
<evidence type="ECO:0000256" key="2">
    <source>
        <dbReference type="ARBA" id="ARBA00005752"/>
    </source>
</evidence>
<dbReference type="Gene3D" id="3.60.20.10">
    <property type="entry name" value="Glutamine Phosphoribosylpyrophosphate, subunit 1, domain 1"/>
    <property type="match status" value="1"/>
</dbReference>
<keyword evidence="8" id="KW-0061">Asparagine biosynthesis</keyword>
<dbReference type="RefSeq" id="WP_146517015.1">
    <property type="nucleotide sequence ID" value="NZ_SJPI01000003.1"/>
</dbReference>
<evidence type="ECO:0000259" key="11">
    <source>
        <dbReference type="PROSITE" id="PS51278"/>
    </source>
</evidence>
<feature type="binding site" evidence="9">
    <location>
        <begin position="366"/>
        <end position="367"/>
    </location>
    <ligand>
        <name>ATP</name>
        <dbReference type="ChEBI" id="CHEBI:30616"/>
    </ligand>
</feature>
<proteinExistence type="inferred from homology"/>
<feature type="domain" description="Glutamine amidotransferase type-2" evidence="11">
    <location>
        <begin position="2"/>
        <end position="219"/>
    </location>
</feature>
<reference evidence="12 13" key="1">
    <citation type="submission" date="2019-02" db="EMBL/GenBank/DDBJ databases">
        <title>Deep-cultivation of Planctomycetes and their phenomic and genomic characterization uncovers novel biology.</title>
        <authorList>
            <person name="Wiegand S."/>
            <person name="Jogler M."/>
            <person name="Boedeker C."/>
            <person name="Pinto D."/>
            <person name="Vollmers J."/>
            <person name="Rivas-Marin E."/>
            <person name="Kohn T."/>
            <person name="Peeters S.H."/>
            <person name="Heuer A."/>
            <person name="Rast P."/>
            <person name="Oberbeckmann S."/>
            <person name="Bunk B."/>
            <person name="Jeske O."/>
            <person name="Meyerdierks A."/>
            <person name="Storesund J.E."/>
            <person name="Kallscheuer N."/>
            <person name="Luecker S."/>
            <person name="Lage O.M."/>
            <person name="Pohl T."/>
            <person name="Merkel B.J."/>
            <person name="Hornburger P."/>
            <person name="Mueller R.-W."/>
            <person name="Bruemmer F."/>
            <person name="Labrenz M."/>
            <person name="Spormann A.M."/>
            <person name="Op Den Camp H."/>
            <person name="Overmann J."/>
            <person name="Amann R."/>
            <person name="Jetten M.S.M."/>
            <person name="Mascher T."/>
            <person name="Medema M.H."/>
            <person name="Devos D.P."/>
            <person name="Kaster A.-K."/>
            <person name="Ovreas L."/>
            <person name="Rohde M."/>
            <person name="Galperin M.Y."/>
            <person name="Jogler C."/>
        </authorList>
    </citation>
    <scope>NUCLEOTIDE SEQUENCE [LARGE SCALE GENOMIC DNA]</scope>
    <source>
        <strain evidence="12 13">Pla22</strain>
    </source>
</reference>
<evidence type="ECO:0000256" key="6">
    <source>
        <dbReference type="ARBA" id="ARBA00022962"/>
    </source>
</evidence>
<dbReference type="InterPro" id="IPR029055">
    <property type="entry name" value="Ntn_hydrolases_N"/>
</dbReference>
<dbReference type="InterPro" id="IPR051786">
    <property type="entry name" value="ASN_synthetase/amidase"/>
</dbReference>
<dbReference type="PANTHER" id="PTHR43284">
    <property type="entry name" value="ASPARAGINE SYNTHETASE (GLUTAMINE-HYDROLYZING)"/>
    <property type="match status" value="1"/>
</dbReference>
<feature type="site" description="Important for beta-aspartyl-AMP intermediate formation" evidence="10">
    <location>
        <position position="368"/>
    </location>
</feature>
<gene>
    <name evidence="12" type="primary">asnB_4</name>
    <name evidence="12" type="ORF">Pla22_47170</name>
</gene>
<evidence type="ECO:0000256" key="7">
    <source>
        <dbReference type="ARBA" id="ARBA00048741"/>
    </source>
</evidence>
<evidence type="ECO:0000256" key="9">
    <source>
        <dbReference type="PIRSR" id="PIRSR001589-2"/>
    </source>
</evidence>
<dbReference type="NCBIfam" id="TIGR01536">
    <property type="entry name" value="asn_synth_AEB"/>
    <property type="match status" value="1"/>
</dbReference>
<dbReference type="PANTHER" id="PTHR43284:SF1">
    <property type="entry name" value="ASPARAGINE SYNTHETASE"/>
    <property type="match status" value="1"/>
</dbReference>
<dbReference type="EMBL" id="SJPI01000003">
    <property type="protein sequence ID" value="TWT49520.1"/>
    <property type="molecule type" value="Genomic_DNA"/>
</dbReference>
<dbReference type="GO" id="GO:0004066">
    <property type="term" value="F:asparagine synthase (glutamine-hydrolyzing) activity"/>
    <property type="evidence" value="ECO:0007669"/>
    <property type="project" value="UniProtKB-EC"/>
</dbReference>
<dbReference type="CDD" id="cd00712">
    <property type="entry name" value="AsnB"/>
    <property type="match status" value="1"/>
</dbReference>
<comment type="caution">
    <text evidence="12">The sequence shown here is derived from an EMBL/GenBank/DDBJ whole genome shotgun (WGS) entry which is preliminary data.</text>
</comment>
<feature type="binding site" evidence="9">
    <location>
        <position position="105"/>
    </location>
    <ligand>
        <name>L-glutamine</name>
        <dbReference type="ChEBI" id="CHEBI:58359"/>
    </ligand>
</feature>
<evidence type="ECO:0000313" key="12">
    <source>
        <dbReference type="EMBL" id="TWT49520.1"/>
    </source>
</evidence>
<dbReference type="Proteomes" id="UP000316598">
    <property type="component" value="Unassembled WGS sequence"/>
</dbReference>
<dbReference type="CDD" id="cd01991">
    <property type="entry name" value="Asn_synthase_B_C"/>
    <property type="match status" value="1"/>
</dbReference>
<evidence type="ECO:0000256" key="8">
    <source>
        <dbReference type="PIRSR" id="PIRSR001589-1"/>
    </source>
</evidence>
<evidence type="ECO:0000256" key="3">
    <source>
        <dbReference type="ARBA" id="ARBA00012737"/>
    </source>
</evidence>
<comment type="pathway">
    <text evidence="1">Amino-acid biosynthesis; L-asparagine biosynthesis; L-asparagine from L-aspartate (L-Gln route): step 1/1.</text>
</comment>
<name>A0A5C5WFU1_9BACT</name>
<dbReference type="SUPFAM" id="SSF52402">
    <property type="entry name" value="Adenine nucleotide alpha hydrolases-like"/>
    <property type="match status" value="1"/>
</dbReference>
<feature type="binding site" evidence="9">
    <location>
        <position position="294"/>
    </location>
    <ligand>
        <name>ATP</name>
        <dbReference type="ChEBI" id="CHEBI:30616"/>
    </ligand>
</feature>
<keyword evidence="12" id="KW-0436">Ligase</keyword>